<dbReference type="Proteomes" id="UP000233781">
    <property type="component" value="Unassembled WGS sequence"/>
</dbReference>
<keyword evidence="7" id="KW-1185">Reference proteome</keyword>
<keyword evidence="2 4" id="KW-0732">Signal</keyword>
<dbReference type="PANTHER" id="PTHR43248:SF29">
    <property type="entry name" value="TRIPEPTIDYL AMINOPEPTIDASE"/>
    <property type="match status" value="1"/>
</dbReference>
<feature type="domain" description="Peptidase S33 tripeptidyl aminopeptidase-like C-terminal" evidence="5">
    <location>
        <begin position="414"/>
        <end position="515"/>
    </location>
</feature>
<evidence type="ECO:0000313" key="7">
    <source>
        <dbReference type="Proteomes" id="UP000233781"/>
    </source>
</evidence>
<accession>A0A2N3YI33</accession>
<evidence type="ECO:0000256" key="1">
    <source>
        <dbReference type="ARBA" id="ARBA00010088"/>
    </source>
</evidence>
<dbReference type="AlphaFoldDB" id="A0A2N3YI33"/>
<evidence type="ECO:0000313" key="6">
    <source>
        <dbReference type="EMBL" id="PKW26491.1"/>
    </source>
</evidence>
<dbReference type="InterPro" id="IPR013595">
    <property type="entry name" value="Pept_S33_TAP-like_C"/>
</dbReference>
<evidence type="ECO:0000256" key="4">
    <source>
        <dbReference type="SAM" id="SignalP"/>
    </source>
</evidence>
<dbReference type="PANTHER" id="PTHR43248">
    <property type="entry name" value="2-SUCCINYL-6-HYDROXY-2,4-CYCLOHEXADIENE-1-CARBOXYLATE SYNTHASE"/>
    <property type="match status" value="1"/>
</dbReference>
<comment type="caution">
    <text evidence="6">The sequence shown here is derived from an EMBL/GenBank/DDBJ whole genome shotgun (WGS) entry which is preliminary data.</text>
</comment>
<feature type="chain" id="PRO_5014697658" evidence="4">
    <location>
        <begin position="21"/>
        <end position="515"/>
    </location>
</feature>
<evidence type="ECO:0000259" key="5">
    <source>
        <dbReference type="Pfam" id="PF08386"/>
    </source>
</evidence>
<name>A0A2N3YI33_9MICO</name>
<dbReference type="InterPro" id="IPR029058">
    <property type="entry name" value="AB_hydrolase_fold"/>
</dbReference>
<organism evidence="6 7">
    <name type="scientific">Phycicoccus duodecadis</name>
    <dbReference type="NCBI Taxonomy" id="173053"/>
    <lineage>
        <taxon>Bacteria</taxon>
        <taxon>Bacillati</taxon>
        <taxon>Actinomycetota</taxon>
        <taxon>Actinomycetes</taxon>
        <taxon>Micrococcales</taxon>
        <taxon>Intrasporangiaceae</taxon>
        <taxon>Phycicoccus</taxon>
    </lineage>
</organism>
<reference evidence="6 7" key="1">
    <citation type="submission" date="2017-12" db="EMBL/GenBank/DDBJ databases">
        <title>Sequencing the genomes of 1000 Actinobacteria strains.</title>
        <authorList>
            <person name="Klenk H.-P."/>
        </authorList>
    </citation>
    <scope>NUCLEOTIDE SEQUENCE [LARGE SCALE GENOMIC DNA]</scope>
    <source>
        <strain evidence="6 7">DSM 12806</strain>
    </source>
</reference>
<dbReference type="OrthoDB" id="3252468at2"/>
<protein>
    <submittedName>
        <fullName evidence="6">Alpha/beta hydrolase family protein</fullName>
    </submittedName>
</protein>
<dbReference type="RefSeq" id="WP_101395051.1">
    <property type="nucleotide sequence ID" value="NZ_PJNE01000001.1"/>
</dbReference>
<dbReference type="PROSITE" id="PS51257">
    <property type="entry name" value="PROKAR_LIPOPROTEIN"/>
    <property type="match status" value="1"/>
</dbReference>
<feature type="signal peptide" evidence="4">
    <location>
        <begin position="1"/>
        <end position="20"/>
    </location>
</feature>
<proteinExistence type="inferred from homology"/>
<comment type="similarity">
    <text evidence="1">Belongs to the peptidase S33 family.</text>
</comment>
<dbReference type="EMBL" id="PJNE01000001">
    <property type="protein sequence ID" value="PKW26491.1"/>
    <property type="molecule type" value="Genomic_DNA"/>
</dbReference>
<keyword evidence="3 6" id="KW-0378">Hydrolase</keyword>
<dbReference type="GO" id="GO:0016787">
    <property type="term" value="F:hydrolase activity"/>
    <property type="evidence" value="ECO:0007669"/>
    <property type="project" value="UniProtKB-KW"/>
</dbReference>
<dbReference type="Gene3D" id="3.40.50.1820">
    <property type="entry name" value="alpha/beta hydrolase"/>
    <property type="match status" value="1"/>
</dbReference>
<evidence type="ECO:0000256" key="3">
    <source>
        <dbReference type="ARBA" id="ARBA00022801"/>
    </source>
</evidence>
<dbReference type="SUPFAM" id="SSF53474">
    <property type="entry name" value="alpha/beta-Hydrolases"/>
    <property type="match status" value="1"/>
</dbReference>
<dbReference type="InterPro" id="IPR051601">
    <property type="entry name" value="Serine_prot/Carboxylest_S33"/>
</dbReference>
<gene>
    <name evidence="6" type="ORF">ATL31_1303</name>
</gene>
<evidence type="ECO:0000256" key="2">
    <source>
        <dbReference type="ARBA" id="ARBA00022729"/>
    </source>
</evidence>
<dbReference type="Pfam" id="PF08386">
    <property type="entry name" value="Abhydrolase_4"/>
    <property type="match status" value="1"/>
</dbReference>
<sequence>MTLRPLALVAGALVATTVLAGCAVVDDVRDRVQARPSVAVTPQPPPSGTQGLGRFYGQQLDWKDCSGAECAQLTVPVDYQDPSGSTIEISVLRVPARKASKRIGSLVVNPGGPGGSGVDYARAADFIVGKGVRDAYDIVGFDPRGVGRSAPVDCLTDAQLDGFLASDPTPDDTAEEQAFAAAAASFAQACGTNAAKLLPHVSTEDAARDMDVLRAALGEKKLTYLGKSYGTFLGATYADLFPQQVGRFVLDGVVAPDLTSEEINLGQAEGFELATRSFAAYCVKEGDCPLGTSVDAVMENLRSFLKKVDTTPVPKTGDATVPALTEGWASLGIAAAMYDQGAWRTLMDAMTNALAGDGTALMQLADQYADRNPGGGYAGNIMEVIYAVNCLDKPESSSLSERETMADAAAAKAPTWGRYLAWSSLPCGFWPVKATGEPHEVTAAGAEPIVVIGTTRDPATPYAWSVRLHDQLAKASLITFDGDGHTAYTRSNACVDGAVDTWYLKGALPKDGLRC</sequence>